<dbReference type="Proteomes" id="UP001501666">
    <property type="component" value="Unassembled WGS sequence"/>
</dbReference>
<name>A0ABN3SKS8_9ACTN</name>
<evidence type="ECO:0000313" key="2">
    <source>
        <dbReference type="EMBL" id="GAA2679487.1"/>
    </source>
</evidence>
<evidence type="ECO:0000256" key="1">
    <source>
        <dbReference type="SAM" id="MobiDB-lite"/>
    </source>
</evidence>
<gene>
    <name evidence="2" type="ORF">GCM10010412_063190</name>
</gene>
<keyword evidence="3" id="KW-1185">Reference proteome</keyword>
<protein>
    <submittedName>
        <fullName evidence="2">Uncharacterized protein</fullName>
    </submittedName>
</protein>
<reference evidence="2 3" key="1">
    <citation type="journal article" date="2019" name="Int. J. Syst. Evol. Microbiol.">
        <title>The Global Catalogue of Microorganisms (GCM) 10K type strain sequencing project: providing services to taxonomists for standard genome sequencing and annotation.</title>
        <authorList>
            <consortium name="The Broad Institute Genomics Platform"/>
            <consortium name="The Broad Institute Genome Sequencing Center for Infectious Disease"/>
            <person name="Wu L."/>
            <person name="Ma J."/>
        </authorList>
    </citation>
    <scope>NUCLEOTIDE SEQUENCE [LARGE SCALE GENOMIC DNA]</scope>
    <source>
        <strain evidence="2 3">JCM 6835</strain>
    </source>
</reference>
<feature type="region of interest" description="Disordered" evidence="1">
    <location>
        <begin position="1"/>
        <end position="29"/>
    </location>
</feature>
<dbReference type="EMBL" id="BAAATE010000020">
    <property type="protein sequence ID" value="GAA2679487.1"/>
    <property type="molecule type" value="Genomic_DNA"/>
</dbReference>
<sequence length="119" mass="12832">MPEEADGQENTKRPPLPSKGFQTGRHEATTLPGMLLGRRDEATKATAFARALSDRGNTRRPPLPWAGLLREVSADLRRGPGAAALGGRAPPRECSWQDEDGRYPSLVIASGQARGWACL</sequence>
<accession>A0ABN3SKS8</accession>
<evidence type="ECO:0000313" key="3">
    <source>
        <dbReference type="Proteomes" id="UP001501666"/>
    </source>
</evidence>
<comment type="caution">
    <text evidence="2">The sequence shown here is derived from an EMBL/GenBank/DDBJ whole genome shotgun (WGS) entry which is preliminary data.</text>
</comment>
<proteinExistence type="predicted"/>
<organism evidence="2 3">
    <name type="scientific">Nonomuraea recticatena</name>
    <dbReference type="NCBI Taxonomy" id="46178"/>
    <lineage>
        <taxon>Bacteria</taxon>
        <taxon>Bacillati</taxon>
        <taxon>Actinomycetota</taxon>
        <taxon>Actinomycetes</taxon>
        <taxon>Streptosporangiales</taxon>
        <taxon>Streptosporangiaceae</taxon>
        <taxon>Nonomuraea</taxon>
    </lineage>
</organism>